<feature type="compositionally biased region" description="Polar residues" evidence="1">
    <location>
        <begin position="1"/>
        <end position="16"/>
    </location>
</feature>
<organism evidence="2">
    <name type="scientific">Anthurium amnicola</name>
    <dbReference type="NCBI Taxonomy" id="1678845"/>
    <lineage>
        <taxon>Eukaryota</taxon>
        <taxon>Viridiplantae</taxon>
        <taxon>Streptophyta</taxon>
        <taxon>Embryophyta</taxon>
        <taxon>Tracheophyta</taxon>
        <taxon>Spermatophyta</taxon>
        <taxon>Magnoliopsida</taxon>
        <taxon>Liliopsida</taxon>
        <taxon>Araceae</taxon>
        <taxon>Pothoideae</taxon>
        <taxon>Potheae</taxon>
        <taxon>Anthurium</taxon>
    </lineage>
</organism>
<name>A0A1D1YGF6_9ARAE</name>
<protein>
    <submittedName>
        <fullName evidence="2">30S ribosomal protein S4</fullName>
    </submittedName>
</protein>
<reference evidence="2" key="1">
    <citation type="submission" date="2015-07" db="EMBL/GenBank/DDBJ databases">
        <title>Transcriptome Assembly of Anthurium amnicola.</title>
        <authorList>
            <person name="Suzuki J."/>
        </authorList>
    </citation>
    <scope>NUCLEOTIDE SEQUENCE</scope>
</reference>
<sequence length="140" mass="15460">SITQSEIQTGCQMTPENSSNRSSALNLLSRDESMGRGESNMVNDLVTNDARLSNGNMVRVDFNYKQTCNSSAGITPPMSHSRNQIPDGYLSSLEIPSLPLQPSRRELIRENLKNLASLRDSRQVPSHESTAPSEIQIDVK</sequence>
<feature type="region of interest" description="Disordered" evidence="1">
    <location>
        <begin position="119"/>
        <end position="140"/>
    </location>
</feature>
<feature type="compositionally biased region" description="Polar residues" evidence="1">
    <location>
        <begin position="123"/>
        <end position="133"/>
    </location>
</feature>
<proteinExistence type="predicted"/>
<accession>A0A1D1YGF6</accession>
<dbReference type="GO" id="GO:0005840">
    <property type="term" value="C:ribosome"/>
    <property type="evidence" value="ECO:0007669"/>
    <property type="project" value="UniProtKB-KW"/>
</dbReference>
<dbReference type="EMBL" id="GDJX01014229">
    <property type="protein sequence ID" value="JAT53707.1"/>
    <property type="molecule type" value="Transcribed_RNA"/>
</dbReference>
<feature type="non-terminal residue" evidence="2">
    <location>
        <position position="1"/>
    </location>
</feature>
<keyword evidence="2" id="KW-0689">Ribosomal protein</keyword>
<gene>
    <name evidence="2" type="primary">rpsD_11</name>
    <name evidence="2" type="ORF">g.88423</name>
</gene>
<dbReference type="AlphaFoldDB" id="A0A1D1YGF6"/>
<keyword evidence="2" id="KW-0687">Ribonucleoprotein</keyword>
<evidence type="ECO:0000256" key="1">
    <source>
        <dbReference type="SAM" id="MobiDB-lite"/>
    </source>
</evidence>
<evidence type="ECO:0000313" key="2">
    <source>
        <dbReference type="EMBL" id="JAT53707.1"/>
    </source>
</evidence>
<feature type="region of interest" description="Disordered" evidence="1">
    <location>
        <begin position="1"/>
        <end position="24"/>
    </location>
</feature>